<reference evidence="1" key="1">
    <citation type="submission" date="2023-08" db="EMBL/GenBank/DDBJ databases">
        <title>A de novo genome assembly of Solanum verrucosum Schlechtendal, a Mexican diploid species geographically isolated from the other diploid A-genome species in potato relatives.</title>
        <authorList>
            <person name="Hosaka K."/>
        </authorList>
    </citation>
    <scope>NUCLEOTIDE SEQUENCE</scope>
    <source>
        <tissue evidence="1">Young leaves</tissue>
    </source>
</reference>
<dbReference type="EMBL" id="CP133618">
    <property type="protein sequence ID" value="WMV38392.1"/>
    <property type="molecule type" value="Genomic_DNA"/>
</dbReference>
<evidence type="ECO:0000313" key="2">
    <source>
        <dbReference type="Proteomes" id="UP001234989"/>
    </source>
</evidence>
<proteinExistence type="predicted"/>
<keyword evidence="2" id="KW-1185">Reference proteome</keyword>
<accession>A0AAF0U313</accession>
<dbReference type="AlphaFoldDB" id="A0AAF0U313"/>
<dbReference type="Proteomes" id="UP001234989">
    <property type="component" value="Chromosome 7"/>
</dbReference>
<protein>
    <submittedName>
        <fullName evidence="1">Uncharacterized protein</fullName>
    </submittedName>
</protein>
<sequence length="75" mass="9143">MASIGRLLWQLVVKEDVLWIKWVHEVYMKNNDNIWIHTPQLDLSWYWKMVNALVEMQIWYSSRAYLLTPEGKYSL</sequence>
<evidence type="ECO:0000313" key="1">
    <source>
        <dbReference type="EMBL" id="WMV38392.1"/>
    </source>
</evidence>
<organism evidence="1 2">
    <name type="scientific">Solanum verrucosum</name>
    <dbReference type="NCBI Taxonomy" id="315347"/>
    <lineage>
        <taxon>Eukaryota</taxon>
        <taxon>Viridiplantae</taxon>
        <taxon>Streptophyta</taxon>
        <taxon>Embryophyta</taxon>
        <taxon>Tracheophyta</taxon>
        <taxon>Spermatophyta</taxon>
        <taxon>Magnoliopsida</taxon>
        <taxon>eudicotyledons</taxon>
        <taxon>Gunneridae</taxon>
        <taxon>Pentapetalae</taxon>
        <taxon>asterids</taxon>
        <taxon>lamiids</taxon>
        <taxon>Solanales</taxon>
        <taxon>Solanaceae</taxon>
        <taxon>Solanoideae</taxon>
        <taxon>Solaneae</taxon>
        <taxon>Solanum</taxon>
    </lineage>
</organism>
<gene>
    <name evidence="1" type="ORF">MTR67_031777</name>
</gene>
<name>A0AAF0U313_SOLVR</name>